<sequence length="89" mass="10776">MARHELVDKDARMQNNAQEQCRIFFFVFQTKKEVKEYQPHHPIVDDLFYCGFVTILFTLWRMFQDFACETCSSRSRNIKRENETSDLVF</sequence>
<name>A0A1J1HZM9_9DIPT</name>
<protein>
    <submittedName>
        <fullName evidence="1">CLUMA_CG005578, isoform A</fullName>
    </submittedName>
</protein>
<proteinExistence type="predicted"/>
<dbReference type="EMBL" id="CVRI01000021">
    <property type="protein sequence ID" value="CRK91998.1"/>
    <property type="molecule type" value="Genomic_DNA"/>
</dbReference>
<evidence type="ECO:0000313" key="1">
    <source>
        <dbReference type="EMBL" id="CRK91998.1"/>
    </source>
</evidence>
<dbReference type="AlphaFoldDB" id="A0A1J1HZM9"/>
<organism evidence="1 2">
    <name type="scientific">Clunio marinus</name>
    <dbReference type="NCBI Taxonomy" id="568069"/>
    <lineage>
        <taxon>Eukaryota</taxon>
        <taxon>Metazoa</taxon>
        <taxon>Ecdysozoa</taxon>
        <taxon>Arthropoda</taxon>
        <taxon>Hexapoda</taxon>
        <taxon>Insecta</taxon>
        <taxon>Pterygota</taxon>
        <taxon>Neoptera</taxon>
        <taxon>Endopterygota</taxon>
        <taxon>Diptera</taxon>
        <taxon>Nematocera</taxon>
        <taxon>Chironomoidea</taxon>
        <taxon>Chironomidae</taxon>
        <taxon>Clunio</taxon>
    </lineage>
</organism>
<gene>
    <name evidence="1" type="ORF">CLUMA_CG005578</name>
</gene>
<evidence type="ECO:0000313" key="2">
    <source>
        <dbReference type="Proteomes" id="UP000183832"/>
    </source>
</evidence>
<reference evidence="1 2" key="1">
    <citation type="submission" date="2015-04" db="EMBL/GenBank/DDBJ databases">
        <authorList>
            <person name="Syromyatnikov M.Y."/>
            <person name="Popov V.N."/>
        </authorList>
    </citation>
    <scope>NUCLEOTIDE SEQUENCE [LARGE SCALE GENOMIC DNA]</scope>
</reference>
<accession>A0A1J1HZM9</accession>
<keyword evidence="2" id="KW-1185">Reference proteome</keyword>
<dbReference type="Proteomes" id="UP000183832">
    <property type="component" value="Unassembled WGS sequence"/>
</dbReference>